<evidence type="ECO:0000256" key="7">
    <source>
        <dbReference type="ARBA" id="ARBA00023136"/>
    </source>
</evidence>
<dbReference type="OrthoDB" id="9803814at2"/>
<dbReference type="GO" id="GO:0051117">
    <property type="term" value="F:ATPase binding"/>
    <property type="evidence" value="ECO:0007669"/>
    <property type="project" value="TreeGrafter"/>
</dbReference>
<dbReference type="Gene3D" id="3.30.70.2750">
    <property type="match status" value="1"/>
</dbReference>
<keyword evidence="7 9" id="KW-0472">Membrane</keyword>
<keyword evidence="5 9" id="KW-1133">Transmembrane helix</keyword>
<evidence type="ECO:0000256" key="5">
    <source>
        <dbReference type="ARBA" id="ARBA00022989"/>
    </source>
</evidence>
<protein>
    <submittedName>
        <fullName evidence="10">ATPase</fullName>
    </submittedName>
</protein>
<dbReference type="GO" id="GO:0033179">
    <property type="term" value="C:proton-transporting V-type ATPase, V0 domain"/>
    <property type="evidence" value="ECO:0007669"/>
    <property type="project" value="InterPro"/>
</dbReference>
<dbReference type="EMBL" id="AZRM01000027">
    <property type="protein sequence ID" value="PNR99854.1"/>
    <property type="molecule type" value="Genomic_DNA"/>
</dbReference>
<feature type="transmembrane region" description="Helical" evidence="9">
    <location>
        <begin position="566"/>
        <end position="589"/>
    </location>
</feature>
<dbReference type="Gene3D" id="3.30.70.2170">
    <property type="match status" value="1"/>
</dbReference>
<dbReference type="PANTHER" id="PTHR11629">
    <property type="entry name" value="VACUOLAR PROTON ATPASES"/>
    <property type="match status" value="1"/>
</dbReference>
<dbReference type="RefSeq" id="WP_103078913.1">
    <property type="nucleotide sequence ID" value="NZ_AZRM01000027.1"/>
</dbReference>
<dbReference type="Proteomes" id="UP000236199">
    <property type="component" value="Unassembled WGS sequence"/>
</dbReference>
<gene>
    <name evidence="10" type="ORF">X928_06170</name>
</gene>
<evidence type="ECO:0000256" key="4">
    <source>
        <dbReference type="ARBA" id="ARBA00022692"/>
    </source>
</evidence>
<organism evidence="10 11">
    <name type="scientific">Petrotoga miotherma DSM 10691</name>
    <dbReference type="NCBI Taxonomy" id="1434326"/>
    <lineage>
        <taxon>Bacteria</taxon>
        <taxon>Thermotogati</taxon>
        <taxon>Thermotogota</taxon>
        <taxon>Thermotogae</taxon>
        <taxon>Petrotogales</taxon>
        <taxon>Petrotogaceae</taxon>
        <taxon>Petrotoga</taxon>
    </lineage>
</organism>
<feature type="transmembrane region" description="Helical" evidence="9">
    <location>
        <begin position="458"/>
        <end position="480"/>
    </location>
</feature>
<name>A0A2K1PAN0_9BACT</name>
<keyword evidence="4 9" id="KW-0812">Transmembrane</keyword>
<accession>A0A2K1PAN0</accession>
<evidence type="ECO:0000256" key="2">
    <source>
        <dbReference type="ARBA" id="ARBA00009904"/>
    </source>
</evidence>
<comment type="similarity">
    <text evidence="2">Belongs to the V-ATPase 116 kDa subunit family.</text>
</comment>
<keyword evidence="11" id="KW-1185">Reference proteome</keyword>
<comment type="subcellular location">
    <subcellularLocation>
        <location evidence="1">Membrane</location>
        <topology evidence="1">Multi-pass membrane protein</topology>
    </subcellularLocation>
</comment>
<dbReference type="GO" id="GO:0046961">
    <property type="term" value="F:proton-transporting ATPase activity, rotational mechanism"/>
    <property type="evidence" value="ECO:0007669"/>
    <property type="project" value="InterPro"/>
</dbReference>
<comment type="caution">
    <text evidence="10">The sequence shown here is derived from an EMBL/GenBank/DDBJ whole genome shotgun (WGS) entry which is preliminary data.</text>
</comment>
<dbReference type="PANTHER" id="PTHR11629:SF63">
    <property type="entry name" value="V-TYPE PROTON ATPASE SUBUNIT A"/>
    <property type="match status" value="1"/>
</dbReference>
<feature type="transmembrane region" description="Helical" evidence="9">
    <location>
        <begin position="424"/>
        <end position="446"/>
    </location>
</feature>
<feature type="transmembrane region" description="Helical" evidence="9">
    <location>
        <begin position="486"/>
        <end position="507"/>
    </location>
</feature>
<dbReference type="AlphaFoldDB" id="A0A2K1PAN0"/>
<keyword evidence="8" id="KW-0175">Coiled coil</keyword>
<dbReference type="Pfam" id="PF01496">
    <property type="entry name" value="V_ATPase_I"/>
    <property type="match status" value="2"/>
</dbReference>
<feature type="transmembrane region" description="Helical" evidence="9">
    <location>
        <begin position="528"/>
        <end position="546"/>
    </location>
</feature>
<reference evidence="10 11" key="1">
    <citation type="submission" date="2013-12" db="EMBL/GenBank/DDBJ databases">
        <title>Comparative genomics of Petrotoga isolates.</title>
        <authorList>
            <person name="Nesbo C.L."/>
            <person name="Charchuk R."/>
            <person name="Chow K."/>
        </authorList>
    </citation>
    <scope>NUCLEOTIDE SEQUENCE [LARGE SCALE GENOMIC DNA]</scope>
    <source>
        <strain evidence="10 11">DSM 10691</strain>
    </source>
</reference>
<evidence type="ECO:0000256" key="3">
    <source>
        <dbReference type="ARBA" id="ARBA00022448"/>
    </source>
</evidence>
<dbReference type="Gene3D" id="1.20.1460.20">
    <property type="match status" value="1"/>
</dbReference>
<evidence type="ECO:0000256" key="1">
    <source>
        <dbReference type="ARBA" id="ARBA00004141"/>
    </source>
</evidence>
<feature type="transmembrane region" description="Helical" evidence="9">
    <location>
        <begin position="383"/>
        <end position="404"/>
    </location>
</feature>
<feature type="coiled-coil region" evidence="8">
    <location>
        <begin position="95"/>
        <end position="129"/>
    </location>
</feature>
<keyword evidence="3" id="KW-0813">Transport</keyword>
<keyword evidence="6" id="KW-0406">Ion transport</keyword>
<evidence type="ECO:0000313" key="11">
    <source>
        <dbReference type="Proteomes" id="UP000236199"/>
    </source>
</evidence>
<evidence type="ECO:0000256" key="8">
    <source>
        <dbReference type="SAM" id="Coils"/>
    </source>
</evidence>
<dbReference type="GO" id="GO:0007035">
    <property type="term" value="P:vacuolar acidification"/>
    <property type="evidence" value="ECO:0007669"/>
    <property type="project" value="TreeGrafter"/>
</dbReference>
<dbReference type="InterPro" id="IPR002490">
    <property type="entry name" value="V-ATPase_116kDa_su"/>
</dbReference>
<proteinExistence type="inferred from homology"/>
<evidence type="ECO:0000256" key="6">
    <source>
        <dbReference type="ARBA" id="ARBA00023065"/>
    </source>
</evidence>
<dbReference type="GO" id="GO:0016471">
    <property type="term" value="C:vacuolar proton-transporting V-type ATPase complex"/>
    <property type="evidence" value="ECO:0007669"/>
    <property type="project" value="TreeGrafter"/>
</dbReference>
<feature type="transmembrane region" description="Helical" evidence="9">
    <location>
        <begin position="346"/>
        <end position="376"/>
    </location>
</feature>
<sequence>MQERLKPFTIISTKTELEKISKRIIDSQSVEVIPLEKIVDKNLLERVKKDNVNPFQEIYENFRNIFEFVEKNPEPKTWEVSFPTKIKKEEIIEFSKNLMDELHILSERISKLKEEKKYLENNLNLFDKLQKIQLDVKNIQKIQNLKYKVGKISSMYYERLFNSIKNEDILVLKLNEDKDFVWLFIVYDSNEDIEKTLSIANFLEYEIPKNYSGTPSDILKTIQDQLKAVKYEIEIIEMSIKKLFYEKRRYIYEYSDYVFVMKNIYDLVQNISFTEDFFIISGWTDQATYSKLFHYCNSNDYSLLIECSIKEKQPTLLKNRSFFKHFEFIVKMFSTPSSDEIDPTPIISILFLFFFGMMFGDIGHGLVLTLLGFLIYKKNKSDLFYVLGASGISSMIFGTLYGSFFGFENIIKPLWKRPMDNINYFLLTSIYFGIAVITLAMILNIFNKIKNKQTLELLFDPNGLSGIAFYWIVLGGIFYYMRNGAFPKISIGFIVALIVAIYLNGIIFEKGKLSEKAVQSFFELFESLLGYLSNTLSFIRLGAFALNHAGLFLAFYMMSQMASNSVVSFVILLLGNILIIGLEGLVVFIQTLRLDYYEFFTRFFKGNGKEFNPVKYKF</sequence>
<evidence type="ECO:0000313" key="10">
    <source>
        <dbReference type="EMBL" id="PNR99854.1"/>
    </source>
</evidence>
<evidence type="ECO:0000256" key="9">
    <source>
        <dbReference type="SAM" id="Phobius"/>
    </source>
</evidence>